<gene>
    <name evidence="3" type="ORF">Psi02_23340</name>
</gene>
<feature type="compositionally biased region" description="Basic residues" evidence="1">
    <location>
        <begin position="601"/>
        <end position="610"/>
    </location>
</feature>
<dbReference type="RefSeq" id="WP_203973446.1">
    <property type="nucleotide sequence ID" value="NZ_BAAAKY010000044.1"/>
</dbReference>
<feature type="compositionally biased region" description="Low complexity" evidence="1">
    <location>
        <begin position="456"/>
        <end position="468"/>
    </location>
</feature>
<feature type="compositionally biased region" description="Basic and acidic residues" evidence="1">
    <location>
        <begin position="569"/>
        <end position="584"/>
    </location>
</feature>
<keyword evidence="2" id="KW-1133">Transmembrane helix</keyword>
<keyword evidence="4" id="KW-1185">Reference proteome</keyword>
<evidence type="ECO:0000256" key="2">
    <source>
        <dbReference type="SAM" id="Phobius"/>
    </source>
</evidence>
<keyword evidence="2" id="KW-0812">Transmembrane</keyword>
<protein>
    <submittedName>
        <fullName evidence="3">Uncharacterized protein</fullName>
    </submittedName>
</protein>
<feature type="transmembrane region" description="Helical" evidence="2">
    <location>
        <begin position="223"/>
        <end position="242"/>
    </location>
</feature>
<feature type="compositionally biased region" description="Gly residues" evidence="1">
    <location>
        <begin position="469"/>
        <end position="503"/>
    </location>
</feature>
<reference evidence="3" key="1">
    <citation type="submission" date="2021-01" db="EMBL/GenBank/DDBJ databases">
        <title>Whole genome shotgun sequence of Planotetraspora silvatica NBRC 100141.</title>
        <authorList>
            <person name="Komaki H."/>
            <person name="Tamura T."/>
        </authorList>
    </citation>
    <scope>NUCLEOTIDE SEQUENCE</scope>
    <source>
        <strain evidence="3">NBRC 100141</strain>
    </source>
</reference>
<sequence length="610" mass="62921">MGNHRGVSREELKHGTVVTVTVLLALGLVVAWSALIPGFMSWDDIVMAVIGSLRLTGPVAAAFAAWVAVRKHRASNGRAITPWRAVKAPLAILVVVTGSFGTTVLVLGLRAGLGEQPGRLVPSGLAMCVASLALYVVVGWIIGWLLPLVATPAIAGLGTYVLFTWLAGNFTWADRLAPATREPYDLFEGMSATAFTDQTLWLLGLSTAFLLGWVALVTRRMLALAAAVMAVMAAGTGAARLVTEPQTVAASERLVYSCQEWPITVCVHPSMRAGLTELVSTFTTIAARLAGTPAAFNRVEQHSPDDGDQADPGVAFIHVDDLNDGYADRAAGEFLDRLAKPCPGTVTAGYRAIVISWLRNEPLSAGPLPEHRYAAVWFSELTETQRRDWLRMFYSDFVSCGLQSRHFGGGARQADPNMTGYPVNAGADFAPVYPVAPSPGYPSAAPVVPSPSGPAGQIPGVVLTPGTVPGAGPGTVPGSIPGAGSGTGQGTGPDTGAGTGPDGGASPEPGPGASPGPGTLPDAPDGSGPDGSGSGSGQDSPRRDGTDTPGSRPGQDPGSAGTDRAGGQDSRRGTDFRPGQERLPGDGTALSPVGASDGFRGHRRHHDFQQ</sequence>
<feature type="transmembrane region" description="Helical" evidence="2">
    <location>
        <begin position="12"/>
        <end position="33"/>
    </location>
</feature>
<dbReference type="EMBL" id="BOOQ01000013">
    <property type="protein sequence ID" value="GII45910.1"/>
    <property type="molecule type" value="Genomic_DNA"/>
</dbReference>
<feature type="transmembrane region" description="Helical" evidence="2">
    <location>
        <begin position="199"/>
        <end position="216"/>
    </location>
</feature>
<evidence type="ECO:0000256" key="1">
    <source>
        <dbReference type="SAM" id="MobiDB-lite"/>
    </source>
</evidence>
<feature type="region of interest" description="Disordered" evidence="1">
    <location>
        <begin position="456"/>
        <end position="610"/>
    </location>
</feature>
<accession>A0A8J3UK04</accession>
<dbReference type="AlphaFoldDB" id="A0A8J3UK04"/>
<evidence type="ECO:0000313" key="4">
    <source>
        <dbReference type="Proteomes" id="UP000644610"/>
    </source>
</evidence>
<comment type="caution">
    <text evidence="3">The sequence shown here is derived from an EMBL/GenBank/DDBJ whole genome shotgun (WGS) entry which is preliminary data.</text>
</comment>
<feature type="transmembrane region" description="Helical" evidence="2">
    <location>
        <begin position="45"/>
        <end position="69"/>
    </location>
</feature>
<feature type="transmembrane region" description="Helical" evidence="2">
    <location>
        <begin position="153"/>
        <end position="173"/>
    </location>
</feature>
<organism evidence="3 4">
    <name type="scientific">Planotetraspora silvatica</name>
    <dbReference type="NCBI Taxonomy" id="234614"/>
    <lineage>
        <taxon>Bacteria</taxon>
        <taxon>Bacillati</taxon>
        <taxon>Actinomycetota</taxon>
        <taxon>Actinomycetes</taxon>
        <taxon>Streptosporangiales</taxon>
        <taxon>Streptosporangiaceae</taxon>
        <taxon>Planotetraspora</taxon>
    </lineage>
</organism>
<name>A0A8J3UK04_9ACTN</name>
<proteinExistence type="predicted"/>
<keyword evidence="2" id="KW-0472">Membrane</keyword>
<evidence type="ECO:0000313" key="3">
    <source>
        <dbReference type="EMBL" id="GII45910.1"/>
    </source>
</evidence>
<dbReference type="Proteomes" id="UP000644610">
    <property type="component" value="Unassembled WGS sequence"/>
</dbReference>
<feature type="transmembrane region" description="Helical" evidence="2">
    <location>
        <begin position="90"/>
        <end position="112"/>
    </location>
</feature>
<feature type="transmembrane region" description="Helical" evidence="2">
    <location>
        <begin position="124"/>
        <end position="146"/>
    </location>
</feature>